<keyword evidence="1" id="KW-1133">Transmembrane helix</keyword>
<proteinExistence type="predicted"/>
<reference evidence="2 3" key="1">
    <citation type="journal article" date="2015" name="Nature">
        <title>rRNA introns, odd ribosomes, and small enigmatic genomes across a large radiation of phyla.</title>
        <authorList>
            <person name="Brown C.T."/>
            <person name="Hug L.A."/>
            <person name="Thomas B.C."/>
            <person name="Sharon I."/>
            <person name="Castelle C.J."/>
            <person name="Singh A."/>
            <person name="Wilkins M.J."/>
            <person name="Williams K.H."/>
            <person name="Banfield J.F."/>
        </authorList>
    </citation>
    <scope>NUCLEOTIDE SEQUENCE [LARGE SCALE GENOMIC DNA]</scope>
</reference>
<keyword evidence="1" id="KW-0472">Membrane</keyword>
<name>A0A0G0VIT4_9BACT</name>
<evidence type="ECO:0000313" key="3">
    <source>
        <dbReference type="Proteomes" id="UP000033930"/>
    </source>
</evidence>
<dbReference type="AlphaFoldDB" id="A0A0G0VIT4"/>
<comment type="caution">
    <text evidence="2">The sequence shown here is derived from an EMBL/GenBank/DDBJ whole genome shotgun (WGS) entry which is preliminary data.</text>
</comment>
<sequence>MNTKTIKKTTKMIKKSPIEFALIGFLIIILAYVSIPLEASASVDMDRANATLALEVENIQNQFRSFGQLPKSGTRNPAYVMTVPATAYNSLAGQTDDTPFITASGTTTRHGVLAANFLPIGTRVKIPEIYGDDVFIVEDRMNARYDKRVDIWMESYSDAIQFGYKNIQIEVYPNK</sequence>
<keyword evidence="1" id="KW-0812">Transmembrane</keyword>
<evidence type="ECO:0000256" key="1">
    <source>
        <dbReference type="SAM" id="Phobius"/>
    </source>
</evidence>
<accession>A0A0G0VIT4</accession>
<organism evidence="2 3">
    <name type="scientific">Candidatus Uhrbacteria bacterium GW2011_GWC1_41_20</name>
    <dbReference type="NCBI Taxonomy" id="1618983"/>
    <lineage>
        <taxon>Bacteria</taxon>
        <taxon>Candidatus Uhriibacteriota</taxon>
    </lineage>
</organism>
<gene>
    <name evidence="2" type="ORF">UU50_C0005G0023</name>
</gene>
<evidence type="ECO:0000313" key="2">
    <source>
        <dbReference type="EMBL" id="KKR99516.1"/>
    </source>
</evidence>
<dbReference type="EMBL" id="LCAW01000005">
    <property type="protein sequence ID" value="KKR99516.1"/>
    <property type="molecule type" value="Genomic_DNA"/>
</dbReference>
<dbReference type="Proteomes" id="UP000033930">
    <property type="component" value="Unassembled WGS sequence"/>
</dbReference>
<feature type="transmembrane region" description="Helical" evidence="1">
    <location>
        <begin position="20"/>
        <end position="37"/>
    </location>
</feature>
<dbReference type="CDD" id="cd22784">
    <property type="entry name" value="DPBB_MltA_YuiC-like"/>
    <property type="match status" value="1"/>
</dbReference>
<protein>
    <submittedName>
        <fullName evidence="2">3D domain-containing protein</fullName>
    </submittedName>
</protein>